<reference evidence="1" key="2">
    <citation type="submission" date="2012-06" db="EMBL/GenBank/DDBJ databases">
        <authorList>
            <person name="Yu Y."/>
            <person name="Currie J."/>
            <person name="Lomeli R."/>
            <person name="Angelova A."/>
            <person name="Collura K."/>
            <person name="Wissotski M."/>
            <person name="Campos D."/>
            <person name="Kudrna D."/>
            <person name="Golser W."/>
            <person name="Ashely E."/>
            <person name="Descour A."/>
            <person name="Fernandes J."/>
            <person name="Soderlund C."/>
            <person name="Walbot V."/>
        </authorList>
    </citation>
    <scope>NUCLEOTIDE SEQUENCE</scope>
    <source>
        <strain evidence="1">B73</strain>
    </source>
</reference>
<protein>
    <submittedName>
        <fullName evidence="1">Uncharacterized protein</fullName>
    </submittedName>
</protein>
<evidence type="ECO:0000313" key="1">
    <source>
        <dbReference type="EMBL" id="ACR35219.1"/>
    </source>
</evidence>
<accession>C4J219</accession>
<organism evidence="1">
    <name type="scientific">Zea mays</name>
    <name type="common">Maize</name>
    <dbReference type="NCBI Taxonomy" id="4577"/>
    <lineage>
        <taxon>Eukaryota</taxon>
        <taxon>Viridiplantae</taxon>
        <taxon>Streptophyta</taxon>
        <taxon>Embryophyta</taxon>
        <taxon>Tracheophyta</taxon>
        <taxon>Spermatophyta</taxon>
        <taxon>Magnoliopsida</taxon>
        <taxon>Liliopsida</taxon>
        <taxon>Poales</taxon>
        <taxon>Poaceae</taxon>
        <taxon>PACMAD clade</taxon>
        <taxon>Panicoideae</taxon>
        <taxon>Andropogonodae</taxon>
        <taxon>Andropogoneae</taxon>
        <taxon>Tripsacinae</taxon>
        <taxon>Zea</taxon>
    </lineage>
</organism>
<dbReference type="EMBL" id="BT084866">
    <property type="protein sequence ID" value="ACR35219.1"/>
    <property type="molecule type" value="mRNA"/>
</dbReference>
<name>C4J219_MAIZE</name>
<proteinExistence type="evidence at transcript level"/>
<dbReference type="AlphaFoldDB" id="C4J219"/>
<sequence length="174" mass="18781">MYFKAHECETEYPRVRCEMSAAARLHNTTQHNNVHLVNWQSRLENQDSAYRCSGAATARHEWISLLSSSLHSSSHSSSVVCAGAIAWVGLHDERGVVEVAVPGVPAAVGVVEVHGDGGAGHGAVRVVARPALLDHGAAHLGARVVQVLRQDLVRRRRLRDAPRLLSLHETNGAA</sequence>
<reference evidence="1" key="1">
    <citation type="journal article" date="2009" name="PLoS Genet.">
        <title>Sequencing, mapping, and analysis of 27,455 maize full-length cDNAs.</title>
        <authorList>
            <person name="Soderlund C."/>
            <person name="Descour A."/>
            <person name="Kudrna D."/>
            <person name="Bomhoff M."/>
            <person name="Boyd L."/>
            <person name="Currie J."/>
            <person name="Angelova A."/>
            <person name="Collura K."/>
            <person name="Wissotski M."/>
            <person name="Ashley E."/>
            <person name="Morrow D."/>
            <person name="Fernandes J."/>
            <person name="Walbot V."/>
            <person name="Yu Y."/>
        </authorList>
    </citation>
    <scope>NUCLEOTIDE SEQUENCE</scope>
    <source>
        <strain evidence="1">B73</strain>
    </source>
</reference>